<dbReference type="InterPro" id="IPR011545">
    <property type="entry name" value="DEAD/DEAH_box_helicase_dom"/>
</dbReference>
<feature type="transmembrane region" description="Helical" evidence="1">
    <location>
        <begin position="454"/>
        <end position="472"/>
    </location>
</feature>
<gene>
    <name evidence="3" type="ORF">G195_000394</name>
</gene>
<sequence>MLIAAGTASGKTEAAFFPALTELHERPSKSVGILYIGPLKALINDQFERLKDLLSEGNIPITPESLEGLLMNRPNAIPALFHDLRYVIIDETKWVEPLEARKMPMGVLYHQTMSMLKSMGEAEPKELAEAMLSLAPFAHIRAEQYQLFLNYLIETDHLQWTEDRTLIIGLTGEKTVNNYRFYAVFKDDEEHKVLNGPEEIGSITTVPPPGYCFSLAGKLWKVEEVDRKHKSVYVKAAKGKVDTLWLGAGGDIHTTVVQKMREVLSDTVIYPYLSPQAVNRLERARRLARESGLLKQVVIPAGGDSLYVLPWVGSKSFRTLERLMKHNLSDKLALRSVVPMEPYYFVVSGKVDGRTLLAEIMSECRTAEDASALLSEDEAPYLGKYDEFVAPPLIREAFSVDGLDLNGLKEGLQQTKRQRPDKVTFLTLIILFGGTLLAAGFLEQGLGEFNGLGIALGLMAAVSYSLFVLFSGKAVPSAHPAFRSAWMVTGGLVLLCILFPPTFLFNGLIWSQLLVFGLLLGFFGAFIPPVLFAVGVPHIGGDMAGILGAVELPIAVLLSSIVLHEHDMSPGSGSAVTAKAETPEDLKGYEVIDVNVTHVKSVAADKLGMDLYMQKGNNYYTVDKDVQPGAKIRIESLLLFGVRDIMD</sequence>
<evidence type="ECO:0000256" key="1">
    <source>
        <dbReference type="SAM" id="Phobius"/>
    </source>
</evidence>
<dbReference type="PROSITE" id="PS51192">
    <property type="entry name" value="HELICASE_ATP_BIND_1"/>
    <property type="match status" value="1"/>
</dbReference>
<reference evidence="3" key="1">
    <citation type="journal article" date="2015" name="Genom Data">
        <title>Draft genome sequences of Phytophthora kernoviae and Phytophthora ramorum lineage EU2 from Scotland.</title>
        <authorList>
            <person name="Sambles C."/>
            <person name="Schlenzig A."/>
            <person name="O'Neill P."/>
            <person name="Grant M."/>
            <person name="Studholme D.J."/>
        </authorList>
    </citation>
    <scope>NUCLEOTIDE SEQUENCE</scope>
    <source>
        <strain evidence="3">00238/432</strain>
    </source>
</reference>
<dbReference type="EMBL" id="AOFI03000001">
    <property type="protein sequence ID" value="KAF4326328.1"/>
    <property type="molecule type" value="Genomic_DNA"/>
</dbReference>
<evidence type="ECO:0000313" key="4">
    <source>
        <dbReference type="Proteomes" id="UP000702964"/>
    </source>
</evidence>
<dbReference type="AlphaFoldDB" id="A0A8J4SXN0"/>
<feature type="transmembrane region" description="Helical" evidence="1">
    <location>
        <begin position="423"/>
        <end position="442"/>
    </location>
</feature>
<keyword evidence="1" id="KW-0472">Membrane</keyword>
<dbReference type="GO" id="GO:0005524">
    <property type="term" value="F:ATP binding"/>
    <property type="evidence" value="ECO:0007669"/>
    <property type="project" value="InterPro"/>
</dbReference>
<comment type="caution">
    <text evidence="3">The sequence shown here is derived from an EMBL/GenBank/DDBJ whole genome shotgun (WGS) entry which is preliminary data.</text>
</comment>
<reference evidence="3" key="2">
    <citation type="submission" date="2020-02" db="EMBL/GenBank/DDBJ databases">
        <authorList>
            <person name="Studholme D.J."/>
        </authorList>
    </citation>
    <scope>NUCLEOTIDE SEQUENCE</scope>
    <source>
        <strain evidence="3">00238/432</strain>
    </source>
</reference>
<dbReference type="InterPro" id="IPR014001">
    <property type="entry name" value="Helicase_ATP-bd"/>
</dbReference>
<dbReference type="GO" id="GO:0003677">
    <property type="term" value="F:DNA binding"/>
    <property type="evidence" value="ECO:0007669"/>
    <property type="project" value="TreeGrafter"/>
</dbReference>
<dbReference type="InterPro" id="IPR027417">
    <property type="entry name" value="P-loop_NTPase"/>
</dbReference>
<dbReference type="InterPro" id="IPR052511">
    <property type="entry name" value="ATP-dep_Helicase"/>
</dbReference>
<dbReference type="Proteomes" id="UP000702964">
    <property type="component" value="Unassembled WGS sequence"/>
</dbReference>
<dbReference type="Gene3D" id="3.40.50.300">
    <property type="entry name" value="P-loop containing nucleotide triphosphate hydrolases"/>
    <property type="match status" value="1"/>
</dbReference>
<organism evidence="3 4">
    <name type="scientific">Phytophthora kernoviae 00238/432</name>
    <dbReference type="NCBI Taxonomy" id="1284355"/>
    <lineage>
        <taxon>Eukaryota</taxon>
        <taxon>Sar</taxon>
        <taxon>Stramenopiles</taxon>
        <taxon>Oomycota</taxon>
        <taxon>Peronosporomycetes</taxon>
        <taxon>Peronosporales</taxon>
        <taxon>Peronosporaceae</taxon>
        <taxon>Phytophthora</taxon>
    </lineage>
</organism>
<accession>A0A8J4SXN0</accession>
<protein>
    <recommendedName>
        <fullName evidence="2">Helicase ATP-binding domain-containing protein</fullName>
    </recommendedName>
</protein>
<dbReference type="Pfam" id="PF00270">
    <property type="entry name" value="DEAD"/>
    <property type="match status" value="1"/>
</dbReference>
<keyword evidence="1" id="KW-1133">Transmembrane helix</keyword>
<feature type="transmembrane region" description="Helical" evidence="1">
    <location>
        <begin position="484"/>
        <end position="503"/>
    </location>
</feature>
<evidence type="ECO:0000259" key="2">
    <source>
        <dbReference type="PROSITE" id="PS51192"/>
    </source>
</evidence>
<feature type="transmembrane region" description="Helical" evidence="1">
    <location>
        <begin position="509"/>
        <end position="532"/>
    </location>
</feature>
<dbReference type="GO" id="GO:0016887">
    <property type="term" value="F:ATP hydrolysis activity"/>
    <property type="evidence" value="ECO:0007669"/>
    <property type="project" value="TreeGrafter"/>
</dbReference>
<dbReference type="PANTHER" id="PTHR47962">
    <property type="entry name" value="ATP-DEPENDENT HELICASE LHR-RELATED-RELATED"/>
    <property type="match status" value="1"/>
</dbReference>
<keyword evidence="1" id="KW-0812">Transmembrane</keyword>
<dbReference type="InterPro" id="IPR000620">
    <property type="entry name" value="EamA_dom"/>
</dbReference>
<dbReference type="PANTHER" id="PTHR47962:SF7">
    <property type="entry name" value="MITOCHONDRIAL ATP-DEPENDENT HELICASE IRC3-RELATED"/>
    <property type="match status" value="1"/>
</dbReference>
<dbReference type="Pfam" id="PF00892">
    <property type="entry name" value="EamA"/>
    <property type="match status" value="1"/>
</dbReference>
<evidence type="ECO:0000313" key="3">
    <source>
        <dbReference type="EMBL" id="KAF4326328.1"/>
    </source>
</evidence>
<name>A0A8J4SXN0_9STRA</name>
<dbReference type="SUPFAM" id="SSF52540">
    <property type="entry name" value="P-loop containing nucleoside triphosphate hydrolases"/>
    <property type="match status" value="1"/>
</dbReference>
<dbReference type="GO" id="GO:0016020">
    <property type="term" value="C:membrane"/>
    <property type="evidence" value="ECO:0007669"/>
    <property type="project" value="InterPro"/>
</dbReference>
<feature type="domain" description="Helicase ATP-binding" evidence="2">
    <location>
        <begin position="1"/>
        <end position="91"/>
    </location>
</feature>
<proteinExistence type="predicted"/>